<name>A0A8B6GGF1_MYTGA</name>
<proteinExistence type="predicted"/>
<accession>A0A8B6GGF1</accession>
<organism evidence="2 3">
    <name type="scientific">Mytilus galloprovincialis</name>
    <name type="common">Mediterranean mussel</name>
    <dbReference type="NCBI Taxonomy" id="29158"/>
    <lineage>
        <taxon>Eukaryota</taxon>
        <taxon>Metazoa</taxon>
        <taxon>Spiralia</taxon>
        <taxon>Lophotrochozoa</taxon>
        <taxon>Mollusca</taxon>
        <taxon>Bivalvia</taxon>
        <taxon>Autobranchia</taxon>
        <taxon>Pteriomorphia</taxon>
        <taxon>Mytilida</taxon>
        <taxon>Mytiloidea</taxon>
        <taxon>Mytilidae</taxon>
        <taxon>Mytilinae</taxon>
        <taxon>Mytilus</taxon>
    </lineage>
</organism>
<reference evidence="2" key="1">
    <citation type="submission" date="2018-11" db="EMBL/GenBank/DDBJ databases">
        <authorList>
            <person name="Alioto T."/>
            <person name="Alioto T."/>
        </authorList>
    </citation>
    <scope>NUCLEOTIDE SEQUENCE</scope>
</reference>
<gene>
    <name evidence="2" type="ORF">MGAL_10B039829</name>
</gene>
<evidence type="ECO:0000313" key="2">
    <source>
        <dbReference type="EMBL" id="VDI63530.1"/>
    </source>
</evidence>
<feature type="region of interest" description="Disordered" evidence="1">
    <location>
        <begin position="114"/>
        <end position="144"/>
    </location>
</feature>
<dbReference type="Proteomes" id="UP000596742">
    <property type="component" value="Unassembled WGS sequence"/>
</dbReference>
<dbReference type="EMBL" id="UYJE01008383">
    <property type="protein sequence ID" value="VDI63530.1"/>
    <property type="molecule type" value="Genomic_DNA"/>
</dbReference>
<sequence length="175" mass="19689">MKKNGDIWTDIVTKHTHNFQLISQWLDEDTRIRSYYDFSDKSEKSLIYKILREHVKFSDAGLYACNISGLIDDNVATIDEVREIKILQISKYLAISYLASFCDIAIYASETPTEGSKLPEATTKSDHSSTKETTLQKATAQTKTTQNVITERVTPTDVTQKGIVAENTVTDEATN</sequence>
<comment type="caution">
    <text evidence="2">The sequence shown here is derived from an EMBL/GenBank/DDBJ whole genome shotgun (WGS) entry which is preliminary data.</text>
</comment>
<dbReference type="AlphaFoldDB" id="A0A8B6GGF1"/>
<evidence type="ECO:0000313" key="3">
    <source>
        <dbReference type="Proteomes" id="UP000596742"/>
    </source>
</evidence>
<protein>
    <submittedName>
        <fullName evidence="2">Uncharacterized protein</fullName>
    </submittedName>
</protein>
<evidence type="ECO:0000256" key="1">
    <source>
        <dbReference type="SAM" id="MobiDB-lite"/>
    </source>
</evidence>
<keyword evidence="3" id="KW-1185">Reference proteome</keyword>
<feature type="compositionally biased region" description="Low complexity" evidence="1">
    <location>
        <begin position="131"/>
        <end position="144"/>
    </location>
</feature>